<feature type="compositionally biased region" description="Polar residues" evidence="1">
    <location>
        <begin position="18"/>
        <end position="29"/>
    </location>
</feature>
<gene>
    <name evidence="2" type="ORF">C1Y40_01212</name>
</gene>
<dbReference type="Proteomes" id="UP000238296">
    <property type="component" value="Unassembled WGS sequence"/>
</dbReference>
<name>A0A2S8BPL9_9MYCO</name>
<protein>
    <submittedName>
        <fullName evidence="2">Uncharacterized protein</fullName>
    </submittedName>
</protein>
<comment type="caution">
    <text evidence="2">The sequence shown here is derived from an EMBL/GenBank/DDBJ whole genome shotgun (WGS) entry which is preliminary data.</text>
</comment>
<dbReference type="AlphaFoldDB" id="A0A2S8BPL9"/>
<organism evidence="2 3">
    <name type="scientific">Mycobacterium talmoniae</name>
    <dbReference type="NCBI Taxonomy" id="1858794"/>
    <lineage>
        <taxon>Bacteria</taxon>
        <taxon>Bacillati</taxon>
        <taxon>Actinomycetota</taxon>
        <taxon>Actinomycetes</taxon>
        <taxon>Mycobacteriales</taxon>
        <taxon>Mycobacteriaceae</taxon>
        <taxon>Mycobacterium</taxon>
    </lineage>
</organism>
<accession>A0A2S8BPL9</accession>
<reference evidence="2 3" key="1">
    <citation type="journal article" date="2017" name="Int. J. Syst. Evol. Microbiol.">
        <title>Mycobacterium talmoniae sp. nov., a slowly growing mycobacterium isolated from human respiratory samples.</title>
        <authorList>
            <person name="Davidson R.M."/>
            <person name="DeGroote M.A."/>
            <person name="Marola J.L."/>
            <person name="Buss S."/>
            <person name="Jones V."/>
            <person name="McNeil M.R."/>
            <person name="Freifeld A.G."/>
            <person name="Elaine Epperson L."/>
            <person name="Hasan N.A."/>
            <person name="Jackson M."/>
            <person name="Iwen P.C."/>
            <person name="Salfinger M."/>
            <person name="Strong M."/>
        </authorList>
    </citation>
    <scope>NUCLEOTIDE SEQUENCE [LARGE SCALE GENOMIC DNA]</scope>
    <source>
        <strain evidence="2 3">ATCC BAA-2683</strain>
    </source>
</reference>
<feature type="region of interest" description="Disordered" evidence="1">
    <location>
        <begin position="1"/>
        <end position="29"/>
    </location>
</feature>
<proteinExistence type="predicted"/>
<evidence type="ECO:0000313" key="2">
    <source>
        <dbReference type="EMBL" id="PQM48573.1"/>
    </source>
</evidence>
<sequence>MARTLGAPDRVPAGKQAVTASNAVRSSASMPVTVDTRCMTWL</sequence>
<dbReference type="EMBL" id="PPEA01000170">
    <property type="protein sequence ID" value="PQM48573.1"/>
    <property type="molecule type" value="Genomic_DNA"/>
</dbReference>
<evidence type="ECO:0000313" key="3">
    <source>
        <dbReference type="Proteomes" id="UP000238296"/>
    </source>
</evidence>
<evidence type="ECO:0000256" key="1">
    <source>
        <dbReference type="SAM" id="MobiDB-lite"/>
    </source>
</evidence>